<keyword evidence="2" id="KW-0175">Coiled coil</keyword>
<name>A0ABS5UA39_9BACT</name>
<dbReference type="Pfam" id="PF13616">
    <property type="entry name" value="Rotamase_3"/>
    <property type="match status" value="1"/>
</dbReference>
<organism evidence="5 6">
    <name type="scientific">Pelotalea chapellei</name>
    <dbReference type="NCBI Taxonomy" id="44671"/>
    <lineage>
        <taxon>Bacteria</taxon>
        <taxon>Pseudomonadati</taxon>
        <taxon>Thermodesulfobacteriota</taxon>
        <taxon>Desulfuromonadia</taxon>
        <taxon>Geobacterales</taxon>
        <taxon>Geobacteraceae</taxon>
        <taxon>Pelotalea</taxon>
    </lineage>
</organism>
<dbReference type="PANTHER" id="PTHR47245">
    <property type="entry name" value="PEPTIDYLPROLYL ISOMERASE"/>
    <property type="match status" value="1"/>
</dbReference>
<evidence type="ECO:0000313" key="6">
    <source>
        <dbReference type="Proteomes" id="UP000784128"/>
    </source>
</evidence>
<evidence type="ECO:0000256" key="1">
    <source>
        <dbReference type="PROSITE-ProRule" id="PRU00278"/>
    </source>
</evidence>
<comment type="caution">
    <text evidence="5">The sequence shown here is derived from an EMBL/GenBank/DDBJ whole genome shotgun (WGS) entry which is preliminary data.</text>
</comment>
<gene>
    <name evidence="5" type="ORF">KJB30_12050</name>
</gene>
<sequence length="349" mass="38511">MHVRKCLTSSSLFAIAALFCINPTAGFAAEAEKTVVAPAAAPKTETAKSASSTPGPQEVIARINGQPIYGIELIRAKKVIMSNQPNMQIPPERQKEFDLQALSQLTSAELLYQAGKKLEIKDLEKQVEAKIEQGKSRFPNPEDFKKAVQALDMTEKDLQDYTRRDLIISNFIQQNIAAKATVSDEESKKFYDENIDKFKQSESVKASHILIGVDPAATAEEKKKAQEKISKLRKDIAGGADFATVAKESSTCPSSQQGGDLGYFGKGQMVPPFEKAAFSLKKGEISDVVETQFGYHIIKVTDTKKAETVDYKEAKPRIDDYLKNQKVSTAVNDYLVEARKKAEVEVLLK</sequence>
<dbReference type="InterPro" id="IPR000297">
    <property type="entry name" value="PPIase_PpiC"/>
</dbReference>
<dbReference type="EMBL" id="JAHDYS010000010">
    <property type="protein sequence ID" value="MBT1072523.1"/>
    <property type="molecule type" value="Genomic_DNA"/>
</dbReference>
<dbReference type="Gene3D" id="3.10.50.40">
    <property type="match status" value="1"/>
</dbReference>
<evidence type="ECO:0000259" key="4">
    <source>
        <dbReference type="PROSITE" id="PS50198"/>
    </source>
</evidence>
<dbReference type="PROSITE" id="PS50198">
    <property type="entry name" value="PPIC_PPIASE_2"/>
    <property type="match status" value="1"/>
</dbReference>
<dbReference type="InterPro" id="IPR046357">
    <property type="entry name" value="PPIase_dom_sf"/>
</dbReference>
<dbReference type="InterPro" id="IPR027304">
    <property type="entry name" value="Trigger_fact/SurA_dom_sf"/>
</dbReference>
<dbReference type="SUPFAM" id="SSF109998">
    <property type="entry name" value="Triger factor/SurA peptide-binding domain-like"/>
    <property type="match status" value="1"/>
</dbReference>
<keyword evidence="3" id="KW-0732">Signal</keyword>
<evidence type="ECO:0000313" key="5">
    <source>
        <dbReference type="EMBL" id="MBT1072523.1"/>
    </source>
</evidence>
<dbReference type="Proteomes" id="UP000784128">
    <property type="component" value="Unassembled WGS sequence"/>
</dbReference>
<dbReference type="GO" id="GO:0003755">
    <property type="term" value="F:peptidyl-prolyl cis-trans isomerase activity"/>
    <property type="evidence" value="ECO:0007669"/>
    <property type="project" value="UniProtKB-EC"/>
</dbReference>
<protein>
    <submittedName>
        <fullName evidence="5">Peptidylprolyl isomerase</fullName>
        <ecNumber evidence="5">5.2.1.8</ecNumber>
    </submittedName>
</protein>
<dbReference type="InterPro" id="IPR050245">
    <property type="entry name" value="PrsA_foldase"/>
</dbReference>
<evidence type="ECO:0000256" key="2">
    <source>
        <dbReference type="SAM" id="Coils"/>
    </source>
</evidence>
<proteinExistence type="predicted"/>
<accession>A0ABS5UA39</accession>
<dbReference type="InterPro" id="IPR023058">
    <property type="entry name" value="PPIase_PpiC_CS"/>
</dbReference>
<dbReference type="EC" id="5.2.1.8" evidence="5"/>
<keyword evidence="6" id="KW-1185">Reference proteome</keyword>
<evidence type="ECO:0000256" key="3">
    <source>
        <dbReference type="SAM" id="SignalP"/>
    </source>
</evidence>
<feature type="chain" id="PRO_5047094547" evidence="3">
    <location>
        <begin position="29"/>
        <end position="349"/>
    </location>
</feature>
<dbReference type="RefSeq" id="WP_214299600.1">
    <property type="nucleotide sequence ID" value="NZ_JAHDYS010000010.1"/>
</dbReference>
<dbReference type="Pfam" id="PF13624">
    <property type="entry name" value="SurA_N_3"/>
    <property type="match status" value="1"/>
</dbReference>
<dbReference type="Gene3D" id="1.10.4030.10">
    <property type="entry name" value="Porin chaperone SurA, peptide-binding domain"/>
    <property type="match status" value="1"/>
</dbReference>
<reference evidence="5 6" key="1">
    <citation type="submission" date="2021-05" db="EMBL/GenBank/DDBJ databases">
        <title>The draft genome of Geobacter chapellei DSM 13688.</title>
        <authorList>
            <person name="Xu Z."/>
            <person name="Masuda Y."/>
            <person name="Itoh H."/>
            <person name="Senoo K."/>
        </authorList>
    </citation>
    <scope>NUCLEOTIDE SEQUENCE [LARGE SCALE GENOMIC DNA]</scope>
    <source>
        <strain evidence="5 6">DSM 13688</strain>
    </source>
</reference>
<dbReference type="SUPFAM" id="SSF54534">
    <property type="entry name" value="FKBP-like"/>
    <property type="match status" value="1"/>
</dbReference>
<keyword evidence="1 5" id="KW-0413">Isomerase</keyword>
<feature type="coiled-coil region" evidence="2">
    <location>
        <begin position="113"/>
        <end position="164"/>
    </location>
</feature>
<dbReference type="PANTHER" id="PTHR47245:SF2">
    <property type="entry name" value="PEPTIDYL-PROLYL CIS-TRANS ISOMERASE HP_0175-RELATED"/>
    <property type="match status" value="1"/>
</dbReference>
<dbReference type="PROSITE" id="PS01096">
    <property type="entry name" value="PPIC_PPIASE_1"/>
    <property type="match status" value="1"/>
</dbReference>
<keyword evidence="1" id="KW-0697">Rotamase</keyword>
<feature type="domain" description="PpiC" evidence="4">
    <location>
        <begin position="201"/>
        <end position="302"/>
    </location>
</feature>
<feature type="signal peptide" evidence="3">
    <location>
        <begin position="1"/>
        <end position="28"/>
    </location>
</feature>